<dbReference type="InterPro" id="IPR000594">
    <property type="entry name" value="ThiF_NAD_FAD-bd"/>
</dbReference>
<keyword evidence="2" id="KW-0547">Nucleotide-binding</keyword>
<dbReference type="GO" id="GO:0008641">
    <property type="term" value="F:ubiquitin-like modifier activating enzyme activity"/>
    <property type="evidence" value="ECO:0007669"/>
    <property type="project" value="InterPro"/>
</dbReference>
<dbReference type="InterPro" id="IPR035985">
    <property type="entry name" value="Ubiquitin-activating_enz"/>
</dbReference>
<feature type="domain" description="Rhodanese" evidence="4">
    <location>
        <begin position="30"/>
        <end position="120"/>
    </location>
</feature>
<dbReference type="GO" id="GO:0008146">
    <property type="term" value="F:sulfotransferase activity"/>
    <property type="evidence" value="ECO:0007669"/>
    <property type="project" value="TreeGrafter"/>
</dbReference>
<accession>A0A1F6CKN7</accession>
<dbReference type="InterPro" id="IPR045886">
    <property type="entry name" value="ThiF/MoeB/HesA"/>
</dbReference>
<name>A0A1F6CKN7_HANXR</name>
<dbReference type="InterPro" id="IPR001763">
    <property type="entry name" value="Rhodanese-like_dom"/>
</dbReference>
<evidence type="ECO:0000256" key="1">
    <source>
        <dbReference type="ARBA" id="ARBA00022679"/>
    </source>
</evidence>
<dbReference type="EMBL" id="MFKF01000229">
    <property type="protein sequence ID" value="OGG49531.1"/>
    <property type="molecule type" value="Genomic_DNA"/>
</dbReference>
<dbReference type="GO" id="GO:0004792">
    <property type="term" value="F:thiosulfate-cyanide sulfurtransferase activity"/>
    <property type="evidence" value="ECO:0007669"/>
    <property type="project" value="TreeGrafter"/>
</dbReference>
<dbReference type="CDD" id="cd00757">
    <property type="entry name" value="ThiF_MoeB_HesA_family"/>
    <property type="match status" value="1"/>
</dbReference>
<evidence type="ECO:0000256" key="3">
    <source>
        <dbReference type="ARBA" id="ARBA00022840"/>
    </source>
</evidence>
<dbReference type="GO" id="GO:0016779">
    <property type="term" value="F:nucleotidyltransferase activity"/>
    <property type="evidence" value="ECO:0007669"/>
    <property type="project" value="TreeGrafter"/>
</dbReference>
<dbReference type="Gene3D" id="3.40.250.10">
    <property type="entry name" value="Rhodanese-like domain"/>
    <property type="match status" value="1"/>
</dbReference>
<proteinExistence type="predicted"/>
<organism evidence="5 6">
    <name type="scientific">Handelsmanbacteria sp. (strain RIFCSPLOWO2_12_FULL_64_10)</name>
    <dbReference type="NCBI Taxonomy" id="1817868"/>
    <lineage>
        <taxon>Bacteria</taxon>
        <taxon>Candidatus Handelsmaniibacteriota</taxon>
    </lineage>
</organism>
<dbReference type="FunFam" id="3.40.50.720:FF:000033">
    <property type="entry name" value="Adenylyltransferase and sulfurtransferase MOCS3"/>
    <property type="match status" value="1"/>
</dbReference>
<sequence>MGTSTEHIMAQARQGVREASAQEVHARMKQEEGLVVVDVREREEFIEGHLPDAINLPRGFLELRIENVTSDRETPILVYCGGGVRSALTAKTLRLMGYVNVTSMSDGYRGWAGAGLPTVKERTFTQEQMQRYSRHFMVPEVGEQGQAKLLEAKVLLVGAGGLGCPTALYLAAAGVGTLGVVDADYVDLSNLQRQVLHGTSDVGRPKTQSALETLSDLNPGCKIVPYQTRLSSENVMEIIRDYDIVVNGCDNFPTRYLLNDACVFLKKPIVDGSIFRFEGQATVYKPGEGPCYRCLYPEPPPPGMVPSCADAGVLGVLPGMVGVIQATEVIKLIIGQGQPLVGRLLIYDALEMSFRTLRVRRNVDCPVCGEHPTITALIDYEQFCGLPPRRAATAA</sequence>
<dbReference type="PROSITE" id="PS50206">
    <property type="entry name" value="RHODANESE_3"/>
    <property type="match status" value="1"/>
</dbReference>
<dbReference type="Pfam" id="PF00581">
    <property type="entry name" value="Rhodanese"/>
    <property type="match status" value="1"/>
</dbReference>
<dbReference type="GO" id="GO:0005524">
    <property type="term" value="F:ATP binding"/>
    <property type="evidence" value="ECO:0007669"/>
    <property type="project" value="UniProtKB-KW"/>
</dbReference>
<comment type="caution">
    <text evidence="5">The sequence shown here is derived from an EMBL/GenBank/DDBJ whole genome shotgun (WGS) entry which is preliminary data.</text>
</comment>
<dbReference type="GO" id="GO:0005829">
    <property type="term" value="C:cytosol"/>
    <property type="evidence" value="ECO:0007669"/>
    <property type="project" value="TreeGrafter"/>
</dbReference>
<evidence type="ECO:0000313" key="5">
    <source>
        <dbReference type="EMBL" id="OGG49531.1"/>
    </source>
</evidence>
<dbReference type="NCBIfam" id="NF006444">
    <property type="entry name" value="PRK08762.1"/>
    <property type="match status" value="1"/>
</dbReference>
<keyword evidence="3" id="KW-0067">ATP-binding</keyword>
<dbReference type="SMART" id="SM00450">
    <property type="entry name" value="RHOD"/>
    <property type="match status" value="1"/>
</dbReference>
<protein>
    <submittedName>
        <fullName evidence="5">Molybdopterin biosynthesis protein MoeB</fullName>
    </submittedName>
</protein>
<dbReference type="PANTHER" id="PTHR10953">
    <property type="entry name" value="UBIQUITIN-ACTIVATING ENZYME E1"/>
    <property type="match status" value="1"/>
</dbReference>
<dbReference type="SUPFAM" id="SSF69572">
    <property type="entry name" value="Activating enzymes of the ubiquitin-like proteins"/>
    <property type="match status" value="1"/>
</dbReference>
<dbReference type="InterPro" id="IPR036873">
    <property type="entry name" value="Rhodanese-like_dom_sf"/>
</dbReference>
<dbReference type="Pfam" id="PF00899">
    <property type="entry name" value="ThiF"/>
    <property type="match status" value="1"/>
</dbReference>
<dbReference type="AlphaFoldDB" id="A0A1F6CKN7"/>
<dbReference type="CDD" id="cd00158">
    <property type="entry name" value="RHOD"/>
    <property type="match status" value="1"/>
</dbReference>
<gene>
    <name evidence="5" type="ORF">A3F84_28990</name>
</gene>
<dbReference type="Gene3D" id="3.40.50.720">
    <property type="entry name" value="NAD(P)-binding Rossmann-like Domain"/>
    <property type="match status" value="1"/>
</dbReference>
<dbReference type="NCBIfam" id="NF004281">
    <property type="entry name" value="PRK05690.1"/>
    <property type="match status" value="1"/>
</dbReference>
<reference evidence="5 6" key="1">
    <citation type="journal article" date="2016" name="Nat. Commun.">
        <title>Thousands of microbial genomes shed light on interconnected biogeochemical processes in an aquifer system.</title>
        <authorList>
            <person name="Anantharaman K."/>
            <person name="Brown C.T."/>
            <person name="Hug L.A."/>
            <person name="Sharon I."/>
            <person name="Castelle C.J."/>
            <person name="Probst A.J."/>
            <person name="Thomas B.C."/>
            <person name="Singh A."/>
            <person name="Wilkins M.J."/>
            <person name="Karaoz U."/>
            <person name="Brodie E.L."/>
            <person name="Williams K.H."/>
            <person name="Hubbard S.S."/>
            <person name="Banfield J.F."/>
        </authorList>
    </citation>
    <scope>NUCLEOTIDE SEQUENCE [LARGE SCALE GENOMIC DNA]</scope>
    <source>
        <strain evidence="6">RIFCSPLOWO2_12_FULL_64_10</strain>
    </source>
</reference>
<evidence type="ECO:0000313" key="6">
    <source>
        <dbReference type="Proteomes" id="UP000178606"/>
    </source>
</evidence>
<dbReference type="PANTHER" id="PTHR10953:SF102">
    <property type="entry name" value="ADENYLYLTRANSFERASE AND SULFURTRANSFERASE MOCS3"/>
    <property type="match status" value="1"/>
</dbReference>
<dbReference type="Proteomes" id="UP000178606">
    <property type="component" value="Unassembled WGS sequence"/>
</dbReference>
<evidence type="ECO:0000259" key="4">
    <source>
        <dbReference type="PROSITE" id="PS50206"/>
    </source>
</evidence>
<evidence type="ECO:0000256" key="2">
    <source>
        <dbReference type="ARBA" id="ARBA00022741"/>
    </source>
</evidence>
<dbReference type="SUPFAM" id="SSF52821">
    <property type="entry name" value="Rhodanese/Cell cycle control phosphatase"/>
    <property type="match status" value="1"/>
</dbReference>
<keyword evidence="1" id="KW-0808">Transferase</keyword>